<keyword evidence="3" id="KW-1185">Reference proteome</keyword>
<dbReference type="InterPro" id="IPR036188">
    <property type="entry name" value="FAD/NAD-bd_sf"/>
</dbReference>
<gene>
    <name evidence="2" type="ORF">TVD_07365</name>
</gene>
<dbReference type="PANTHER" id="PTHR42923:SF47">
    <property type="entry name" value="BLR3003 PROTEIN"/>
    <property type="match status" value="1"/>
</dbReference>
<dbReference type="Pfam" id="PF01593">
    <property type="entry name" value="Amino_oxidase"/>
    <property type="match status" value="1"/>
</dbReference>
<dbReference type="STRING" id="106634.TVD_07365"/>
<reference evidence="2 3" key="1">
    <citation type="submission" date="2015-04" db="EMBL/GenBank/DDBJ databases">
        <title>Complete Sequence for the Genome of the Thioalkalivibrio versutus D301.</title>
        <authorList>
            <person name="Mu T."/>
            <person name="Zhou J."/>
            <person name="Xu X."/>
        </authorList>
    </citation>
    <scope>NUCLEOTIDE SEQUENCE [LARGE SCALE GENOMIC DNA]</scope>
    <source>
        <strain evidence="2 3">D301</strain>
    </source>
</reference>
<evidence type="ECO:0000313" key="3">
    <source>
        <dbReference type="Proteomes" id="UP000064201"/>
    </source>
</evidence>
<dbReference type="InterPro" id="IPR002937">
    <property type="entry name" value="Amino_oxidase"/>
</dbReference>
<dbReference type="GO" id="GO:0016491">
    <property type="term" value="F:oxidoreductase activity"/>
    <property type="evidence" value="ECO:0007669"/>
    <property type="project" value="InterPro"/>
</dbReference>
<dbReference type="OrthoDB" id="7849608at2"/>
<dbReference type="EMBL" id="CP011367">
    <property type="protein sequence ID" value="AKJ95194.1"/>
    <property type="molecule type" value="Genomic_DNA"/>
</dbReference>
<dbReference type="PATRIC" id="fig|106634.4.peg.1505"/>
<sequence>MTSSSPPAPAVVVGAGWAGLTAALALARAGHPVHLIEAGKAPGGRARSLDLDGTPLDNGQHILVGACQQTLQQIRSVGINPEQAFQALPFGLRMFGPTGRPQAPAFLLEPRSPRLPALAAALYRALAKHSLGTRLRALSGAAAMLHRPLRDDLPVLDWLRQRRQPDALIRSLWDPLCLAVMNTPTRTASARIFQNVLRLALNHGPEAARLLVPARPLGELFPEPAVQELRERGARVDLGRRITAIERSTTHDAAPYRLRDRQGVASPARGVILATPPAAAAALLPHETGWEATHQGLNAMGARSICTVYLRYARRLDDLPPLQGLLDQHGQWLIARNVAGAPHWLAVVISAADDLEPLTADARWRTVARSLAQTFPKLGEPETGHSICERRATLDAQAGLDARRPPARTPWPGCYLAGDYLTPALPSTLEAAVQSGLESAHLYLEDHP</sequence>
<dbReference type="Proteomes" id="UP000064201">
    <property type="component" value="Chromosome"/>
</dbReference>
<dbReference type="KEGG" id="tvr:TVD_07365"/>
<dbReference type="PANTHER" id="PTHR42923">
    <property type="entry name" value="PROTOPORPHYRINOGEN OXIDASE"/>
    <property type="match status" value="1"/>
</dbReference>
<evidence type="ECO:0000259" key="1">
    <source>
        <dbReference type="Pfam" id="PF01593"/>
    </source>
</evidence>
<dbReference type="InterPro" id="IPR017830">
    <property type="entry name" value="SQase_HpnE"/>
</dbReference>
<dbReference type="SUPFAM" id="SSF51905">
    <property type="entry name" value="FAD/NAD(P)-binding domain"/>
    <property type="match status" value="1"/>
</dbReference>
<protein>
    <submittedName>
        <fullName evidence="2">Desaturase</fullName>
    </submittedName>
</protein>
<dbReference type="Gene3D" id="3.50.50.60">
    <property type="entry name" value="FAD/NAD(P)-binding domain"/>
    <property type="match status" value="1"/>
</dbReference>
<dbReference type="InterPro" id="IPR050464">
    <property type="entry name" value="Zeta_carotene_desat/Oxidored"/>
</dbReference>
<accession>A0A0G3G499</accession>
<feature type="domain" description="Amine oxidase" evidence="1">
    <location>
        <begin position="18"/>
        <end position="440"/>
    </location>
</feature>
<name>A0A0G3G499_9GAMM</name>
<evidence type="ECO:0000313" key="2">
    <source>
        <dbReference type="EMBL" id="AKJ95194.1"/>
    </source>
</evidence>
<dbReference type="NCBIfam" id="TIGR03467">
    <property type="entry name" value="HpnE"/>
    <property type="match status" value="1"/>
</dbReference>
<organism evidence="2 3">
    <name type="scientific">Thioalkalivibrio versutus</name>
    <dbReference type="NCBI Taxonomy" id="106634"/>
    <lineage>
        <taxon>Bacteria</taxon>
        <taxon>Pseudomonadati</taxon>
        <taxon>Pseudomonadota</taxon>
        <taxon>Gammaproteobacteria</taxon>
        <taxon>Chromatiales</taxon>
        <taxon>Ectothiorhodospiraceae</taxon>
        <taxon>Thioalkalivibrio</taxon>
    </lineage>
</organism>
<proteinExistence type="predicted"/>
<dbReference type="AlphaFoldDB" id="A0A0G3G499"/>
<dbReference type="RefSeq" id="WP_047251230.1">
    <property type="nucleotide sequence ID" value="NZ_CP011367.1"/>
</dbReference>